<dbReference type="Gene3D" id="3.30.70.100">
    <property type="match status" value="1"/>
</dbReference>
<feature type="domain" description="ABM" evidence="1">
    <location>
        <begin position="1"/>
        <end position="75"/>
    </location>
</feature>
<dbReference type="GO" id="GO:0004497">
    <property type="term" value="F:monooxygenase activity"/>
    <property type="evidence" value="ECO:0007669"/>
    <property type="project" value="UniProtKB-KW"/>
</dbReference>
<accession>A0ABV3HUD7</accession>
<reference evidence="2 3" key="1">
    <citation type="submission" date="2024-06" db="EMBL/GenBank/DDBJ databases">
        <title>The Natural Products Discovery Center: Release of the First 8490 Sequenced Strains for Exploring Actinobacteria Biosynthetic Diversity.</title>
        <authorList>
            <person name="Kalkreuter E."/>
            <person name="Kautsar S.A."/>
            <person name="Yang D."/>
            <person name="Bader C.D."/>
            <person name="Teijaro C.N."/>
            <person name="Fluegel L."/>
            <person name="Davis C.M."/>
            <person name="Simpson J.R."/>
            <person name="Lauterbach L."/>
            <person name="Steele A.D."/>
            <person name="Gui C."/>
            <person name="Meng S."/>
            <person name="Li G."/>
            <person name="Viehrig K."/>
            <person name="Ye F."/>
            <person name="Su P."/>
            <person name="Kiefer A.F."/>
            <person name="Nichols A."/>
            <person name="Cepeda A.J."/>
            <person name="Yan W."/>
            <person name="Fan B."/>
            <person name="Jiang Y."/>
            <person name="Adhikari A."/>
            <person name="Zheng C.-J."/>
            <person name="Schuster L."/>
            <person name="Cowan T.M."/>
            <person name="Smanski M.J."/>
            <person name="Chevrette M.G."/>
            <person name="De Carvalho L.P.S."/>
            <person name="Shen B."/>
        </authorList>
    </citation>
    <scope>NUCLEOTIDE SEQUENCE [LARGE SCALE GENOMIC DNA]</scope>
    <source>
        <strain evidence="2 3">NPDC049344</strain>
    </source>
</reference>
<dbReference type="RefSeq" id="WP_364593106.1">
    <property type="nucleotide sequence ID" value="NZ_JBFAQK010000016.1"/>
</dbReference>
<dbReference type="EMBL" id="JBFAQK010000016">
    <property type="protein sequence ID" value="MEV4681952.1"/>
    <property type="molecule type" value="Genomic_DNA"/>
</dbReference>
<dbReference type="InterPro" id="IPR011008">
    <property type="entry name" value="Dimeric_a/b-barrel"/>
</dbReference>
<dbReference type="Pfam" id="PF03992">
    <property type="entry name" value="ABM"/>
    <property type="match status" value="1"/>
</dbReference>
<name>A0ABV3HUD7_9ACTN</name>
<sequence>MVTFVNKLTVHGDHDAFLAVRARLTAYMSAQPGYVSHQNLRALGAGNVHLEIAVWDSADAHRAAVSSDGFRAIVADLKPLVTAEPAMYETEDTAAPLEAAGVR</sequence>
<keyword evidence="3" id="KW-1185">Reference proteome</keyword>
<proteinExistence type="predicted"/>
<protein>
    <submittedName>
        <fullName evidence="2">Antibiotic biosynthesis monooxygenase family protein</fullName>
    </submittedName>
</protein>
<evidence type="ECO:0000313" key="2">
    <source>
        <dbReference type="EMBL" id="MEV4681952.1"/>
    </source>
</evidence>
<organism evidence="2 3">
    <name type="scientific">Streptomyces kurssanovii</name>
    <dbReference type="NCBI Taxonomy" id="67312"/>
    <lineage>
        <taxon>Bacteria</taxon>
        <taxon>Bacillati</taxon>
        <taxon>Actinomycetota</taxon>
        <taxon>Actinomycetes</taxon>
        <taxon>Kitasatosporales</taxon>
        <taxon>Streptomycetaceae</taxon>
        <taxon>Streptomyces</taxon>
    </lineage>
</organism>
<keyword evidence="2" id="KW-0560">Oxidoreductase</keyword>
<comment type="caution">
    <text evidence="2">The sequence shown here is derived from an EMBL/GenBank/DDBJ whole genome shotgun (WGS) entry which is preliminary data.</text>
</comment>
<gene>
    <name evidence="2" type="ORF">AB0K36_14375</name>
</gene>
<evidence type="ECO:0000259" key="1">
    <source>
        <dbReference type="Pfam" id="PF03992"/>
    </source>
</evidence>
<dbReference type="SUPFAM" id="SSF54909">
    <property type="entry name" value="Dimeric alpha+beta barrel"/>
    <property type="match status" value="1"/>
</dbReference>
<dbReference type="InterPro" id="IPR007138">
    <property type="entry name" value="ABM_dom"/>
</dbReference>
<keyword evidence="2" id="KW-0503">Monooxygenase</keyword>
<dbReference type="Proteomes" id="UP001552521">
    <property type="component" value="Unassembled WGS sequence"/>
</dbReference>
<evidence type="ECO:0000313" key="3">
    <source>
        <dbReference type="Proteomes" id="UP001552521"/>
    </source>
</evidence>